<dbReference type="GO" id="GO:0015031">
    <property type="term" value="P:protein transport"/>
    <property type="evidence" value="ECO:0007669"/>
    <property type="project" value="UniProtKB-KW"/>
</dbReference>
<evidence type="ECO:0000256" key="4">
    <source>
        <dbReference type="SAM" id="MobiDB-lite"/>
    </source>
</evidence>
<dbReference type="Gene3D" id="1.25.40.10">
    <property type="entry name" value="Tetratricopeptide repeat domain"/>
    <property type="match status" value="2"/>
</dbReference>
<dbReference type="Gene3D" id="3.90.830.10">
    <property type="entry name" value="Syntaxin Binding Protein 1, Chain A, domain 2"/>
    <property type="match status" value="1"/>
</dbReference>
<name>A0A834FAU1_ORYME</name>
<comment type="similarity">
    <text evidence="1">Belongs to the STXBP/unc-18/SEC1 family.</text>
</comment>
<keyword evidence="2" id="KW-0813">Transport</keyword>
<sequence length="1142" mass="127378">MAPSGLKAVVGEKILNGVIKSVKKDGEWKVLIVDHMSMRILSSCCKMSDILAEGVTIVEDINKGREPISSLEAIYLISPVEKSVKALINDFKDTVFTYKAAHIFFTDTCSESLFAEIGRSRVAKVVRTLKEINVAFLPYESQVFSLDNPTSFKSFYGSNPSESKDTMIENMAEQIATLCDTLKEYPAIRYRKGLDENAKLAEEVNRRLTAHKADNPSMGEGADKARSQLIIVDRGFDPISPVLHELTFQAMAYDLLDIKQDIYTYQTTGVGNSKEREVLLDEDDDLWVQLRHQHIADVTKKVTELLRSFCESKRMCTDNANIKDLAQMLKKMPQYQKELTMYSTHLHLAEACMKTFKASLDKIIEVEQDLAMGTNADGEPIKDPMKSIVPVLLNNDIGPFEKIRIILLFIFHKKKGIGEENLNKLIEHANIKNHSTIISNLQNLGCNIIAGGRNSGKTLPARKERTESTYQLSRWTPTIKDVMEDAIEDKLDKKQWPFIAEPAPINTTQTTVNSARFGHWHKNKSPSEYRSGPRLIIFVIGGVSHSEMRSAYEVTRSTDGKWEVLIDTETFFNLLANTQSHRLDDQRVSLPSLPGLQNESNTSNGDSSYLCYMVSKVQDSRMNDQRCSLPGIQKSTSNHKPPCPTSFIPSADKQHRNDNDKAPPKQPLSMADLEDFFSLVSHSQGGRLDEQRCVLNVSPKTTTKHQLVQNKVPQDSDQFFNLLSNVQSHRLDDQRISLPSLPGIQNGGSTSQTSAETDANYLCYLVSKVQGSRMDEQRCSAPQILKNLGTPSPQRKDVTPETTVKPLQRQRSASFKGDRYWQDLCPAEQEQLLKMLKHAQSGRMEEQRCTLQPSQTPSFSPAYNGKALNYLPIDEQADAFRKMPSSSKPRLLDGQRIGHSAPEHRSEKSKTKDNVRNSETDNLVSPPQITVDKGTPDTSRKNCPRSTSETQLSHPGSSSALALPKSASFTPEAEFQQDPTSSAQLTLKVSMSITPPPGPNINYQIPEVFLTLGSPGESVQIPLSPVFGRPLSLDLNLTPKKDRKSKHCSPSRASPRKAHSRPSSPYCETPTKVNLVTSCPNIQEQLLTSVITQKDDTSLTEKLPTVQQQKAKAQGRPATGTPRREKAEQKKGKGGGKKDKKK</sequence>
<dbReference type="Pfam" id="PF02188">
    <property type="entry name" value="GoLoco"/>
    <property type="match status" value="3"/>
</dbReference>
<accession>A0A834FAU1</accession>
<dbReference type="InterPro" id="IPR027482">
    <property type="entry name" value="Sec1-like_dom2"/>
</dbReference>
<feature type="region of interest" description="Disordered" evidence="4">
    <location>
        <begin position="632"/>
        <end position="668"/>
    </location>
</feature>
<evidence type="ECO:0000313" key="6">
    <source>
        <dbReference type="Proteomes" id="UP000646548"/>
    </source>
</evidence>
<dbReference type="PROSITE" id="PS50877">
    <property type="entry name" value="GOLOCO"/>
    <property type="match status" value="4"/>
</dbReference>
<evidence type="ECO:0000313" key="5">
    <source>
        <dbReference type="EMBL" id="KAF6727746.1"/>
    </source>
</evidence>
<dbReference type="PANTHER" id="PTHR11679">
    <property type="entry name" value="VESICLE PROTEIN SORTING-ASSOCIATED"/>
    <property type="match status" value="1"/>
</dbReference>
<comment type="caution">
    <text evidence="5">The sequence shown here is derived from an EMBL/GenBank/DDBJ whole genome shotgun (WGS) entry which is preliminary data.</text>
</comment>
<dbReference type="AlphaFoldDB" id="A0A834FAU1"/>
<feature type="compositionally biased region" description="Basic residues" evidence="4">
    <location>
        <begin position="1041"/>
        <end position="1060"/>
    </location>
</feature>
<feature type="region of interest" description="Disordered" evidence="4">
    <location>
        <begin position="844"/>
        <end position="863"/>
    </location>
</feature>
<dbReference type="InterPro" id="IPR036045">
    <property type="entry name" value="Sec1-like_sf"/>
</dbReference>
<feature type="compositionally biased region" description="Basic and acidic residues" evidence="4">
    <location>
        <begin position="901"/>
        <end position="919"/>
    </location>
</feature>
<dbReference type="SMART" id="SM00390">
    <property type="entry name" value="GoLoco"/>
    <property type="match status" value="6"/>
</dbReference>
<dbReference type="InterPro" id="IPR011990">
    <property type="entry name" value="TPR-like_helical_dom_sf"/>
</dbReference>
<dbReference type="InterPro" id="IPR001619">
    <property type="entry name" value="Sec1-like"/>
</dbReference>
<dbReference type="GO" id="GO:0030695">
    <property type="term" value="F:GTPase regulator activity"/>
    <property type="evidence" value="ECO:0007669"/>
    <property type="project" value="InterPro"/>
</dbReference>
<feature type="compositionally biased region" description="Polar residues" evidence="4">
    <location>
        <begin position="944"/>
        <end position="956"/>
    </location>
</feature>
<proteinExistence type="inferred from homology"/>
<protein>
    <submittedName>
        <fullName evidence="5">Syntaxin-binding protein 2</fullName>
    </submittedName>
</protein>
<dbReference type="Gene3D" id="3.40.50.2060">
    <property type="match status" value="1"/>
</dbReference>
<dbReference type="Proteomes" id="UP000646548">
    <property type="component" value="Unassembled WGS sequence"/>
</dbReference>
<feature type="compositionally biased region" description="Basic and acidic residues" evidence="4">
    <location>
        <begin position="1122"/>
        <end position="1131"/>
    </location>
</feature>
<dbReference type="Gene3D" id="3.40.50.1910">
    <property type="match status" value="1"/>
</dbReference>
<feature type="region of interest" description="Disordered" evidence="4">
    <location>
        <begin position="1099"/>
        <end position="1142"/>
    </location>
</feature>
<organism evidence="5 6">
    <name type="scientific">Oryzias melastigma</name>
    <name type="common">Marine medaka</name>
    <dbReference type="NCBI Taxonomy" id="30732"/>
    <lineage>
        <taxon>Eukaryota</taxon>
        <taxon>Metazoa</taxon>
        <taxon>Chordata</taxon>
        <taxon>Craniata</taxon>
        <taxon>Vertebrata</taxon>
        <taxon>Euteleostomi</taxon>
        <taxon>Actinopterygii</taxon>
        <taxon>Neopterygii</taxon>
        <taxon>Teleostei</taxon>
        <taxon>Neoteleostei</taxon>
        <taxon>Acanthomorphata</taxon>
        <taxon>Ovalentaria</taxon>
        <taxon>Atherinomorphae</taxon>
        <taxon>Beloniformes</taxon>
        <taxon>Adrianichthyidae</taxon>
        <taxon>Oryziinae</taxon>
        <taxon>Oryzias</taxon>
    </lineage>
</organism>
<evidence type="ECO:0000256" key="2">
    <source>
        <dbReference type="ARBA" id="ARBA00022448"/>
    </source>
</evidence>
<feature type="compositionally biased region" description="Polar residues" evidence="4">
    <location>
        <begin position="849"/>
        <end position="861"/>
    </location>
</feature>
<dbReference type="Gene3D" id="1.25.40.60">
    <property type="match status" value="1"/>
</dbReference>
<evidence type="ECO:0000256" key="1">
    <source>
        <dbReference type="ARBA" id="ARBA00009884"/>
    </source>
</evidence>
<feature type="region of interest" description="Disordered" evidence="4">
    <location>
        <begin position="882"/>
        <end position="963"/>
    </location>
</feature>
<feature type="region of interest" description="Disordered" evidence="4">
    <location>
        <begin position="1037"/>
        <end position="1067"/>
    </location>
</feature>
<dbReference type="GO" id="GO:0016192">
    <property type="term" value="P:vesicle-mediated transport"/>
    <property type="evidence" value="ECO:0007669"/>
    <property type="project" value="InterPro"/>
</dbReference>
<dbReference type="InterPro" id="IPR043127">
    <property type="entry name" value="Sec-1-like_dom3a"/>
</dbReference>
<dbReference type="GO" id="GO:0019905">
    <property type="term" value="F:syntaxin binding"/>
    <property type="evidence" value="ECO:0007669"/>
    <property type="project" value="UniProtKB-ARBA"/>
</dbReference>
<dbReference type="SUPFAM" id="SSF56815">
    <property type="entry name" value="Sec1/munc18-like (SM) proteins"/>
    <property type="match status" value="1"/>
</dbReference>
<keyword evidence="3" id="KW-0653">Protein transport</keyword>
<feature type="region of interest" description="Disordered" evidence="4">
    <location>
        <begin position="785"/>
        <end position="812"/>
    </location>
</feature>
<dbReference type="FunFam" id="3.40.50.2060:FF:000001">
    <property type="entry name" value="syntaxin-binding protein 1 isoform X2"/>
    <property type="match status" value="1"/>
</dbReference>
<dbReference type="Pfam" id="PF00995">
    <property type="entry name" value="Sec1"/>
    <property type="match status" value="1"/>
</dbReference>
<evidence type="ECO:0000256" key="3">
    <source>
        <dbReference type="ARBA" id="ARBA00022927"/>
    </source>
</evidence>
<dbReference type="EMBL" id="WKFB01000298">
    <property type="protein sequence ID" value="KAF6727746.1"/>
    <property type="molecule type" value="Genomic_DNA"/>
</dbReference>
<dbReference type="InterPro" id="IPR043154">
    <property type="entry name" value="Sec-1-like_dom1"/>
</dbReference>
<reference evidence="5" key="1">
    <citation type="journal article" name="BMC Genomics">
        <title>Long-read sequencing and de novo genome assembly of marine medaka (Oryzias melastigma).</title>
        <authorList>
            <person name="Liang P."/>
            <person name="Saqib H.S.A."/>
            <person name="Ni X."/>
            <person name="Shen Y."/>
        </authorList>
    </citation>
    <scope>NUCLEOTIDE SEQUENCE</scope>
    <source>
        <strain evidence="5">Bigg-433</strain>
    </source>
</reference>
<feature type="compositionally biased region" description="Basic residues" evidence="4">
    <location>
        <begin position="1132"/>
        <end position="1142"/>
    </location>
</feature>
<dbReference type="FunFam" id="3.90.830.10:FF:000001">
    <property type="entry name" value="syntaxin-binding protein 1 isoform X2"/>
    <property type="match status" value="1"/>
</dbReference>
<dbReference type="InterPro" id="IPR003109">
    <property type="entry name" value="GoLoco_motif"/>
</dbReference>
<feature type="compositionally biased region" description="Basic and acidic residues" evidence="4">
    <location>
        <begin position="652"/>
        <end position="663"/>
    </location>
</feature>
<gene>
    <name evidence="5" type="ORF">FQA47_006889</name>
</gene>